<dbReference type="AlphaFoldDB" id="A0AA47EKK4"/>
<dbReference type="RefSeq" id="WP_216121383.1">
    <property type="nucleotide sequence ID" value="NZ_CP086239.1"/>
</dbReference>
<evidence type="ECO:0000313" key="1">
    <source>
        <dbReference type="EMBL" id="WAG61800.1"/>
    </source>
</evidence>
<evidence type="ECO:0000313" key="2">
    <source>
        <dbReference type="Proteomes" id="UP001164733"/>
    </source>
</evidence>
<protein>
    <submittedName>
        <fullName evidence="1">RWP-RK domain-containing protein</fullName>
    </submittedName>
</protein>
<proteinExistence type="predicted"/>
<accession>A0AA47EKK4</accession>
<dbReference type="Proteomes" id="UP001164733">
    <property type="component" value="Chromosome"/>
</dbReference>
<sequence>MDFMDFRYVSGNERENLYKEVLTEPMTTVAKRYNMSDSVLRKNCRRLGIPLATSGYWSKIKAGKKIAKDPLPDVY</sequence>
<gene>
    <name evidence="1" type="ORF">LL038_06020</name>
</gene>
<reference evidence="1" key="1">
    <citation type="submission" date="2021-11" db="EMBL/GenBank/DDBJ databases">
        <title>Clostridia strains as spoilage organisms.</title>
        <authorList>
            <person name="Wambui J."/>
            <person name="Stevens M.J.A."/>
            <person name="Stephan R."/>
        </authorList>
    </citation>
    <scope>NUCLEOTIDE SEQUENCE</scope>
    <source>
        <strain evidence="1">CF009</strain>
    </source>
</reference>
<name>A0AA47EKK4_9CLOT</name>
<organism evidence="1 2">
    <name type="scientific">Clostridium estertheticum</name>
    <dbReference type="NCBI Taxonomy" id="238834"/>
    <lineage>
        <taxon>Bacteria</taxon>
        <taxon>Bacillati</taxon>
        <taxon>Bacillota</taxon>
        <taxon>Clostridia</taxon>
        <taxon>Eubacteriales</taxon>
        <taxon>Clostridiaceae</taxon>
        <taxon>Clostridium</taxon>
    </lineage>
</organism>
<dbReference type="EMBL" id="CP086239">
    <property type="protein sequence ID" value="WAG61800.1"/>
    <property type="molecule type" value="Genomic_DNA"/>
</dbReference>